<comment type="caution">
    <text evidence="2">The sequence shown here is derived from an EMBL/GenBank/DDBJ whole genome shotgun (WGS) entry which is preliminary data.</text>
</comment>
<dbReference type="Proteomes" id="UP000245370">
    <property type="component" value="Unassembled WGS sequence"/>
</dbReference>
<dbReference type="AlphaFoldDB" id="A0A2U2XGY3"/>
<gene>
    <name evidence="2" type="ORF">DIT68_01715</name>
</gene>
<dbReference type="OrthoDB" id="9786100at2"/>
<dbReference type="EMBL" id="QFRJ01000001">
    <property type="protein sequence ID" value="PWH87000.1"/>
    <property type="molecule type" value="Genomic_DNA"/>
</dbReference>
<protein>
    <recommendedName>
        <fullName evidence="1">LicD/FKTN/FKRP nucleotidyltransferase domain-containing protein</fullName>
    </recommendedName>
</protein>
<keyword evidence="3" id="KW-1185">Reference proteome</keyword>
<reference evidence="2 3" key="1">
    <citation type="submission" date="2018-05" db="EMBL/GenBank/DDBJ databases">
        <title>Brumimicrobium oceani sp. nov., isolated from coastal sediment.</title>
        <authorList>
            <person name="Kou Y."/>
        </authorList>
    </citation>
    <scope>NUCLEOTIDE SEQUENCE [LARGE SCALE GENOMIC DNA]</scope>
    <source>
        <strain evidence="2 3">C305</strain>
    </source>
</reference>
<accession>A0A2U2XGY3</accession>
<dbReference type="PANTHER" id="PTHR43404:SF2">
    <property type="entry name" value="LIPOPOLYSACCHARIDE CHOLINEPHOSPHOTRANSFERASE LICD"/>
    <property type="match status" value="1"/>
</dbReference>
<sequence length="300" mass="35816">MEFKYLRETQMALLEMAKDVDQLCRKHNIPYWISTGTVLGAVRNKGFIEWDDDLDLCFLIDDYHRMLKVLREELVPNHPHFILYNENRPFPHYSEYLADTRIVRDNLYPVKIDLIKVKSLPNTPEALQKDRDYLNLLAFMFDKKKELLVKDRDMIQKYLYEGSFLFKRERFMKDYIEYVDSLNKVEKDHVFVTTYNDMIATKEVKHMHYDHLFPVKEIDFETYPFFGPNDLEVYLTNLYGKDYINPPPVNQREPFAKKLSKSVFSKSMSKKLMWTLYAMKAVKGSFSLASKIKKLNKAHL</sequence>
<reference evidence="2 3" key="2">
    <citation type="submission" date="2018-05" db="EMBL/GenBank/DDBJ databases">
        <authorList>
            <person name="Lanie J.A."/>
            <person name="Ng W.-L."/>
            <person name="Kazmierczak K.M."/>
            <person name="Andrzejewski T.M."/>
            <person name="Davidsen T.M."/>
            <person name="Wayne K.J."/>
            <person name="Tettelin H."/>
            <person name="Glass J.I."/>
            <person name="Rusch D."/>
            <person name="Podicherti R."/>
            <person name="Tsui H.-C.T."/>
            <person name="Winkler M.E."/>
        </authorList>
    </citation>
    <scope>NUCLEOTIDE SEQUENCE [LARGE SCALE GENOMIC DNA]</scope>
    <source>
        <strain evidence="2 3">C305</strain>
    </source>
</reference>
<feature type="domain" description="LicD/FKTN/FKRP nucleotidyltransferase" evidence="1">
    <location>
        <begin position="24"/>
        <end position="240"/>
    </location>
</feature>
<evidence type="ECO:0000313" key="3">
    <source>
        <dbReference type="Proteomes" id="UP000245370"/>
    </source>
</evidence>
<dbReference type="RefSeq" id="WP_109358078.1">
    <property type="nucleotide sequence ID" value="NZ_QFRJ01000001.1"/>
</dbReference>
<evidence type="ECO:0000259" key="1">
    <source>
        <dbReference type="Pfam" id="PF04991"/>
    </source>
</evidence>
<proteinExistence type="predicted"/>
<organism evidence="2 3">
    <name type="scientific">Brumimicrobium oceani</name>
    <dbReference type="NCBI Taxonomy" id="2100725"/>
    <lineage>
        <taxon>Bacteria</taxon>
        <taxon>Pseudomonadati</taxon>
        <taxon>Bacteroidota</taxon>
        <taxon>Flavobacteriia</taxon>
        <taxon>Flavobacteriales</taxon>
        <taxon>Crocinitomicaceae</taxon>
        <taxon>Brumimicrobium</taxon>
    </lineage>
</organism>
<evidence type="ECO:0000313" key="2">
    <source>
        <dbReference type="EMBL" id="PWH87000.1"/>
    </source>
</evidence>
<dbReference type="GO" id="GO:0009100">
    <property type="term" value="P:glycoprotein metabolic process"/>
    <property type="evidence" value="ECO:0007669"/>
    <property type="project" value="UniProtKB-ARBA"/>
</dbReference>
<name>A0A2U2XGY3_9FLAO</name>
<dbReference type="Pfam" id="PF04991">
    <property type="entry name" value="LicD"/>
    <property type="match status" value="1"/>
</dbReference>
<dbReference type="InterPro" id="IPR007074">
    <property type="entry name" value="LicD/FKTN/FKRP_NTP_transf"/>
</dbReference>
<dbReference type="InterPro" id="IPR052942">
    <property type="entry name" value="LPS_cholinephosphotransferase"/>
</dbReference>
<dbReference type="PANTHER" id="PTHR43404">
    <property type="entry name" value="LIPOPOLYSACCHARIDE CHOLINEPHOSPHOTRANSFERASE LICD"/>
    <property type="match status" value="1"/>
</dbReference>